<dbReference type="EMBL" id="CAFW01000079">
    <property type="protein sequence ID" value="CCE55307.1"/>
    <property type="molecule type" value="Genomic_DNA"/>
</dbReference>
<feature type="domain" description="HTH cro/C1-type" evidence="1">
    <location>
        <begin position="54"/>
        <end position="90"/>
    </location>
</feature>
<accession>G7HYP2</accession>
<evidence type="ECO:0000313" key="2">
    <source>
        <dbReference type="EMBL" id="CCE55307.1"/>
    </source>
</evidence>
<reference evidence="2 3" key="1">
    <citation type="journal article" date="2012" name="J. Bacteriol.">
        <title>Genome Sequence of Corynebacterium casei UCMA 3821, Isolated from a Smear-Ripened Cheese.</title>
        <authorList>
            <person name="Monnet C."/>
            <person name="Loux V."/>
            <person name="Bento P."/>
            <person name="Gibrat J.F."/>
            <person name="Straub C."/>
            <person name="Bonnarme P."/>
            <person name="Landaud S."/>
            <person name="Irlinger F."/>
        </authorList>
    </citation>
    <scope>NUCLEOTIDE SEQUENCE [LARGE SCALE GENOMIC DNA]</scope>
    <source>
        <strain evidence="2 3">UCMA 3821</strain>
    </source>
</reference>
<protein>
    <recommendedName>
        <fullName evidence="1">HTH cro/C1-type domain-containing protein</fullName>
    </recommendedName>
</protein>
<dbReference type="PROSITE" id="PS50943">
    <property type="entry name" value="HTH_CROC1"/>
    <property type="match status" value="1"/>
</dbReference>
<dbReference type="RefSeq" id="WP_006822781.1">
    <property type="nucleotide sequence ID" value="NZ_CAFW01000079.1"/>
</dbReference>
<sequence length="228" mass="25565">MSSEGPKKRGDESAREWASERAALFGEAVGFWRNKMDLTMVELSNRTKEIGYPITRATIAKIESNQRNAKVDLAEVVTLATALEVAPTDLIFFGYPSNKFRVVPRSIMSSQWAAEWFVGSPTYNPYDELSKPRITQSIKKTQPMNAYYQALEAFEDSFKPEKTKTGYILSPNATIDPGAVDGGLATERTRKILARHYLEIRRLQGDVQASGGLVVLPGWIDCFKVYPF</sequence>
<comment type="caution">
    <text evidence="2">The sequence shown here is derived from an EMBL/GenBank/DDBJ whole genome shotgun (WGS) entry which is preliminary data.</text>
</comment>
<gene>
    <name evidence="2" type="ORF">CCAS_09015</name>
</gene>
<evidence type="ECO:0000259" key="1">
    <source>
        <dbReference type="PROSITE" id="PS50943"/>
    </source>
</evidence>
<name>G7HYP2_9CORY</name>
<dbReference type="AlphaFoldDB" id="G7HYP2"/>
<evidence type="ECO:0000313" key="3">
    <source>
        <dbReference type="Proteomes" id="UP000004840"/>
    </source>
</evidence>
<dbReference type="InterPro" id="IPR001387">
    <property type="entry name" value="Cro/C1-type_HTH"/>
</dbReference>
<dbReference type="GO" id="GO:0003677">
    <property type="term" value="F:DNA binding"/>
    <property type="evidence" value="ECO:0007669"/>
    <property type="project" value="InterPro"/>
</dbReference>
<proteinExistence type="predicted"/>
<dbReference type="InterPro" id="IPR010982">
    <property type="entry name" value="Lambda_DNA-bd_dom_sf"/>
</dbReference>
<dbReference type="SUPFAM" id="SSF47413">
    <property type="entry name" value="lambda repressor-like DNA-binding domains"/>
    <property type="match status" value="1"/>
</dbReference>
<dbReference type="Gene3D" id="1.10.260.40">
    <property type="entry name" value="lambda repressor-like DNA-binding domains"/>
    <property type="match status" value="1"/>
</dbReference>
<organism evidence="2 3">
    <name type="scientific">Corynebacterium casei UCMA 3821</name>
    <dbReference type="NCBI Taxonomy" id="1110505"/>
    <lineage>
        <taxon>Bacteria</taxon>
        <taxon>Bacillati</taxon>
        <taxon>Actinomycetota</taxon>
        <taxon>Actinomycetes</taxon>
        <taxon>Mycobacteriales</taxon>
        <taxon>Corynebacteriaceae</taxon>
        <taxon>Corynebacterium</taxon>
    </lineage>
</organism>
<dbReference type="Proteomes" id="UP000004840">
    <property type="component" value="Unassembled WGS sequence"/>
</dbReference>